<organism evidence="2">
    <name type="scientific">Lygus hesperus</name>
    <name type="common">Western plant bug</name>
    <dbReference type="NCBI Taxonomy" id="30085"/>
    <lineage>
        <taxon>Eukaryota</taxon>
        <taxon>Metazoa</taxon>
        <taxon>Ecdysozoa</taxon>
        <taxon>Arthropoda</taxon>
        <taxon>Hexapoda</taxon>
        <taxon>Insecta</taxon>
        <taxon>Pterygota</taxon>
        <taxon>Neoptera</taxon>
        <taxon>Paraneoptera</taxon>
        <taxon>Hemiptera</taxon>
        <taxon>Heteroptera</taxon>
        <taxon>Panheteroptera</taxon>
        <taxon>Cimicomorpha</taxon>
        <taxon>Miridae</taxon>
        <taxon>Mirini</taxon>
        <taxon>Lygus</taxon>
    </lineage>
</organism>
<proteinExistence type="predicted"/>
<feature type="non-terminal residue" evidence="2">
    <location>
        <position position="1"/>
    </location>
</feature>
<feature type="region of interest" description="Disordered" evidence="1">
    <location>
        <begin position="148"/>
        <end position="169"/>
    </location>
</feature>
<feature type="compositionally biased region" description="Basic and acidic residues" evidence="1">
    <location>
        <begin position="159"/>
        <end position="169"/>
    </location>
</feature>
<dbReference type="AlphaFoldDB" id="A0A146LF07"/>
<evidence type="ECO:0000256" key="1">
    <source>
        <dbReference type="SAM" id="MobiDB-lite"/>
    </source>
</evidence>
<protein>
    <submittedName>
        <fullName evidence="2">Uncharacterized protein</fullName>
    </submittedName>
</protein>
<sequence length="169" mass="18995">QTIHLAPARTIYTDPKPKRLLVTENESEFNEFLQGWWADSPPKKQNNDVFCMSKMSIQKRGSGDTSNGHRNSKLEVCCFPIVNIDPCSVRNESEGEGRFSMGDSKASTGRGECLENEDSLVEYIYQAQDKVKNIRTRLVDLCNTLKSRKAAPVSPQDTKQAKRLQEALG</sequence>
<evidence type="ECO:0000313" key="2">
    <source>
        <dbReference type="EMBL" id="JAQ05130.1"/>
    </source>
</evidence>
<gene>
    <name evidence="2" type="ORF">g.21989</name>
</gene>
<dbReference type="EMBL" id="GDHC01013499">
    <property type="protein sequence ID" value="JAQ05130.1"/>
    <property type="molecule type" value="Transcribed_RNA"/>
</dbReference>
<accession>A0A146LF07</accession>
<name>A0A146LF07_LYGHE</name>
<reference evidence="2" key="1">
    <citation type="journal article" date="2016" name="Gigascience">
        <title>De novo construction of an expanded transcriptome assembly for the western tarnished plant bug, Lygus hesperus.</title>
        <authorList>
            <person name="Tassone E.E."/>
            <person name="Geib S.M."/>
            <person name="Hall B."/>
            <person name="Fabrick J.A."/>
            <person name="Brent C.S."/>
            <person name="Hull J.J."/>
        </authorList>
    </citation>
    <scope>NUCLEOTIDE SEQUENCE</scope>
</reference>